<evidence type="ECO:0000256" key="1">
    <source>
        <dbReference type="SAM" id="Phobius"/>
    </source>
</evidence>
<keyword evidence="3" id="KW-1185">Reference proteome</keyword>
<dbReference type="EMBL" id="CP063849">
    <property type="protein sequence ID" value="QOY91967.1"/>
    <property type="molecule type" value="Genomic_DNA"/>
</dbReference>
<evidence type="ECO:0000313" key="3">
    <source>
        <dbReference type="Proteomes" id="UP000593892"/>
    </source>
</evidence>
<reference evidence="2 3" key="1">
    <citation type="submission" date="2020-10" db="EMBL/GenBank/DDBJ databases">
        <title>Complete genome sequence of Paludibaculum fermentans P105T, a facultatively anaerobic acidobacterium capable of dissimilatory Fe(III) reduction.</title>
        <authorList>
            <person name="Dedysh S.N."/>
            <person name="Beletsky A.V."/>
            <person name="Kulichevskaya I.S."/>
            <person name="Mardanov A.V."/>
            <person name="Ravin N.V."/>
        </authorList>
    </citation>
    <scope>NUCLEOTIDE SEQUENCE [LARGE SCALE GENOMIC DNA]</scope>
    <source>
        <strain evidence="2 3">P105</strain>
    </source>
</reference>
<gene>
    <name evidence="2" type="ORF">IRI77_10820</name>
</gene>
<feature type="transmembrane region" description="Helical" evidence="1">
    <location>
        <begin position="42"/>
        <end position="61"/>
    </location>
</feature>
<dbReference type="PANTHER" id="PTHR36443:SF1">
    <property type="entry name" value="BSR5223 PROTEIN"/>
    <property type="match status" value="1"/>
</dbReference>
<dbReference type="Pfam" id="PF11146">
    <property type="entry name" value="DUF2905"/>
    <property type="match status" value="1"/>
</dbReference>
<keyword evidence="1" id="KW-1133">Transmembrane helix</keyword>
<organism evidence="2 3">
    <name type="scientific">Paludibaculum fermentans</name>
    <dbReference type="NCBI Taxonomy" id="1473598"/>
    <lineage>
        <taxon>Bacteria</taxon>
        <taxon>Pseudomonadati</taxon>
        <taxon>Acidobacteriota</taxon>
        <taxon>Terriglobia</taxon>
        <taxon>Bryobacterales</taxon>
        <taxon>Bryobacteraceae</taxon>
        <taxon>Paludibaculum</taxon>
    </lineage>
</organism>
<sequence length="64" mass="7100">MIIGALVFAAGLLVYVAGKLHIPLGRLPGDITIRGRNTTFYFPIVTCLLLSLLYSLAVWILRRK</sequence>
<dbReference type="Proteomes" id="UP000593892">
    <property type="component" value="Chromosome"/>
</dbReference>
<dbReference type="InterPro" id="IPR021320">
    <property type="entry name" value="DUF2905"/>
</dbReference>
<protein>
    <submittedName>
        <fullName evidence="2">DUF2905 domain-containing protein</fullName>
    </submittedName>
</protein>
<dbReference type="PANTHER" id="PTHR36443">
    <property type="entry name" value="BSR5223 PROTEIN"/>
    <property type="match status" value="1"/>
</dbReference>
<proteinExistence type="predicted"/>
<dbReference type="KEGG" id="pfer:IRI77_10820"/>
<keyword evidence="1" id="KW-0812">Transmembrane</keyword>
<keyword evidence="1" id="KW-0472">Membrane</keyword>
<evidence type="ECO:0000313" key="2">
    <source>
        <dbReference type="EMBL" id="QOY91967.1"/>
    </source>
</evidence>
<name>A0A7S7NY79_PALFE</name>
<dbReference type="AlphaFoldDB" id="A0A7S7NY79"/>
<accession>A0A7S7NY79</accession>